<name>A0A6L5EIA7_9ENTR</name>
<dbReference type="Proteomes" id="UP000475079">
    <property type="component" value="Unassembled WGS sequence"/>
</dbReference>
<sequence length="111" mass="12808">MKSNRREGCSEELRWLIHLESELVMTAAYLRVFGSLPESQNSTIIAYWAGYEFTVHGLEHREWHSANYADVAVSVRAMAASINEQEWTDGCQQAEYELSQLTSSRYAFLKR</sequence>
<comment type="caution">
    <text evidence="1">The sequence shown here is derived from an EMBL/GenBank/DDBJ whole genome shotgun (WGS) entry which is preliminary data.</text>
</comment>
<evidence type="ECO:0000313" key="1">
    <source>
        <dbReference type="EMBL" id="MPQ54365.1"/>
    </source>
</evidence>
<organism evidence="1 2">
    <name type="scientific">Citrobacter telavivensis</name>
    <dbReference type="NCBI Taxonomy" id="2653932"/>
    <lineage>
        <taxon>Bacteria</taxon>
        <taxon>Pseudomonadati</taxon>
        <taxon>Pseudomonadota</taxon>
        <taxon>Gammaproteobacteria</taxon>
        <taxon>Enterobacterales</taxon>
        <taxon>Enterobacteriaceae</taxon>
        <taxon>Citrobacter</taxon>
    </lineage>
</organism>
<proteinExistence type="predicted"/>
<dbReference type="AlphaFoldDB" id="A0A6L5EIA7"/>
<protein>
    <submittedName>
        <fullName evidence="1">Uncharacterized protein</fullName>
    </submittedName>
</protein>
<gene>
    <name evidence="1" type="ORF">GBB84_26150</name>
</gene>
<accession>A0A6L5EIA7</accession>
<dbReference type="EMBL" id="WHIY01000028">
    <property type="protein sequence ID" value="MPQ54365.1"/>
    <property type="molecule type" value="Genomic_DNA"/>
</dbReference>
<keyword evidence="2" id="KW-1185">Reference proteome</keyword>
<reference evidence="1 2" key="1">
    <citation type="submission" date="2019-10" db="EMBL/GenBank/DDBJ databases">
        <title>Characterization of a new Citrobacter species.</title>
        <authorList>
            <person name="Goncalves Ribeiro T."/>
            <person name="Izdebski R."/>
            <person name="Urbanowicz P."/>
            <person name="Carmeli Y."/>
            <person name="Gniadkowski M."/>
            <person name="Peixe L."/>
        </authorList>
    </citation>
    <scope>NUCLEOTIDE SEQUENCE [LARGE SCALE GENOMIC DNA]</scope>
    <source>
        <strain evidence="1 2">NMI7905_11</strain>
    </source>
</reference>
<evidence type="ECO:0000313" key="2">
    <source>
        <dbReference type="Proteomes" id="UP000475079"/>
    </source>
</evidence>
<dbReference type="RefSeq" id="WP_048242242.1">
    <property type="nucleotide sequence ID" value="NZ_WHIY01000028.1"/>
</dbReference>